<dbReference type="STRING" id="337097.BHF71_08145"/>
<feature type="transmembrane region" description="Helical" evidence="1">
    <location>
        <begin position="36"/>
        <end position="61"/>
    </location>
</feature>
<dbReference type="RefSeq" id="WP_069656502.1">
    <property type="nucleotide sequence ID" value="NZ_MIJF01000017.1"/>
</dbReference>
<dbReference type="AlphaFoldDB" id="A0A1D2YVG5"/>
<dbReference type="InterPro" id="IPR010001">
    <property type="entry name" value="BofA"/>
</dbReference>
<feature type="transmembrane region" description="Helical" evidence="1">
    <location>
        <begin position="6"/>
        <end position="24"/>
    </location>
</feature>
<sequence>MENLDILWWIAILFIGIVIIVFLGDRLIKIVKLGWIGILKIAVGAFLLYFFNIIGQIFNIYIPLNMITSSVVGFLGIPGLASLIIIKLFII</sequence>
<keyword evidence="1" id="KW-1133">Transmembrane helix</keyword>
<reference evidence="2 3" key="1">
    <citation type="submission" date="2016-09" db="EMBL/GenBank/DDBJ databases">
        <title>Draft genome sequence for the type strain of Vulcanibacillus modesticaldus BR, a strictly anaerobic, moderately thermophilic, and nitrate-reducing bacterium from deep sea-hydrothermal vents of the Mid-Atlantic Ridge.</title>
        <authorList>
            <person name="Abin C.A."/>
            <person name="Hollibaugh J.T."/>
        </authorList>
    </citation>
    <scope>NUCLEOTIDE SEQUENCE [LARGE SCALE GENOMIC DNA]</scope>
    <source>
        <strain evidence="2 3">BR</strain>
    </source>
</reference>
<keyword evidence="1" id="KW-0472">Membrane</keyword>
<name>A0A1D2YVG5_9BACI</name>
<dbReference type="NCBIfam" id="TIGR02862">
    <property type="entry name" value="spore_BofA"/>
    <property type="match status" value="1"/>
</dbReference>
<protein>
    <submittedName>
        <fullName evidence="2">Uncharacterized protein</fullName>
    </submittedName>
</protein>
<comment type="caution">
    <text evidence="2">The sequence shown here is derived from an EMBL/GenBank/DDBJ whole genome shotgun (WGS) entry which is preliminary data.</text>
</comment>
<feature type="transmembrane region" description="Helical" evidence="1">
    <location>
        <begin position="67"/>
        <end position="90"/>
    </location>
</feature>
<evidence type="ECO:0000313" key="3">
    <source>
        <dbReference type="Proteomes" id="UP000243739"/>
    </source>
</evidence>
<gene>
    <name evidence="2" type="ORF">BHF71_08145</name>
</gene>
<dbReference type="OrthoDB" id="2692225at2"/>
<evidence type="ECO:0000313" key="2">
    <source>
        <dbReference type="EMBL" id="OEF99647.1"/>
    </source>
</evidence>
<accession>A0A1D2YVG5</accession>
<evidence type="ECO:0000256" key="1">
    <source>
        <dbReference type="SAM" id="Phobius"/>
    </source>
</evidence>
<dbReference type="EMBL" id="MIJF01000017">
    <property type="protein sequence ID" value="OEF99647.1"/>
    <property type="molecule type" value="Genomic_DNA"/>
</dbReference>
<keyword evidence="3" id="KW-1185">Reference proteome</keyword>
<keyword evidence="1" id="KW-0812">Transmembrane</keyword>
<proteinExistence type="predicted"/>
<dbReference type="Proteomes" id="UP000243739">
    <property type="component" value="Unassembled WGS sequence"/>
</dbReference>
<dbReference type="Pfam" id="PF07441">
    <property type="entry name" value="BofA"/>
    <property type="match status" value="1"/>
</dbReference>
<organism evidence="2 3">
    <name type="scientific">Vulcanibacillus modesticaldus</name>
    <dbReference type="NCBI Taxonomy" id="337097"/>
    <lineage>
        <taxon>Bacteria</taxon>
        <taxon>Bacillati</taxon>
        <taxon>Bacillota</taxon>
        <taxon>Bacilli</taxon>
        <taxon>Bacillales</taxon>
        <taxon>Bacillaceae</taxon>
        <taxon>Vulcanibacillus</taxon>
    </lineage>
</organism>